<dbReference type="AlphaFoldDB" id="A0A834GPT4"/>
<comment type="caution">
    <text evidence="2">The sequence shown here is derived from an EMBL/GenBank/DDBJ whole genome shotgun (WGS) entry which is preliminary data.</text>
</comment>
<dbReference type="Proteomes" id="UP000626092">
    <property type="component" value="Unassembled WGS sequence"/>
</dbReference>
<keyword evidence="1" id="KW-0472">Membrane</keyword>
<accession>A0A834GPT4</accession>
<protein>
    <submittedName>
        <fullName evidence="2">Uncharacterized protein</fullName>
    </submittedName>
</protein>
<evidence type="ECO:0000313" key="2">
    <source>
        <dbReference type="EMBL" id="KAF7137844.1"/>
    </source>
</evidence>
<keyword evidence="1" id="KW-1133">Transmembrane helix</keyword>
<proteinExistence type="predicted"/>
<evidence type="ECO:0000256" key="1">
    <source>
        <dbReference type="SAM" id="Phobius"/>
    </source>
</evidence>
<feature type="transmembrane region" description="Helical" evidence="1">
    <location>
        <begin position="29"/>
        <end position="57"/>
    </location>
</feature>
<organism evidence="2 3">
    <name type="scientific">Rhododendron simsii</name>
    <name type="common">Sims's rhododendron</name>
    <dbReference type="NCBI Taxonomy" id="118357"/>
    <lineage>
        <taxon>Eukaryota</taxon>
        <taxon>Viridiplantae</taxon>
        <taxon>Streptophyta</taxon>
        <taxon>Embryophyta</taxon>
        <taxon>Tracheophyta</taxon>
        <taxon>Spermatophyta</taxon>
        <taxon>Magnoliopsida</taxon>
        <taxon>eudicotyledons</taxon>
        <taxon>Gunneridae</taxon>
        <taxon>Pentapetalae</taxon>
        <taxon>asterids</taxon>
        <taxon>Ericales</taxon>
        <taxon>Ericaceae</taxon>
        <taxon>Ericoideae</taxon>
        <taxon>Rhodoreae</taxon>
        <taxon>Rhododendron</taxon>
    </lineage>
</organism>
<reference evidence="2" key="1">
    <citation type="submission" date="2019-11" db="EMBL/GenBank/DDBJ databases">
        <authorList>
            <person name="Liu Y."/>
            <person name="Hou J."/>
            <person name="Li T.-Q."/>
            <person name="Guan C.-H."/>
            <person name="Wu X."/>
            <person name="Wu H.-Z."/>
            <person name="Ling F."/>
            <person name="Zhang R."/>
            <person name="Shi X.-G."/>
            <person name="Ren J.-P."/>
            <person name="Chen E.-F."/>
            <person name="Sun J.-M."/>
        </authorList>
    </citation>
    <scope>NUCLEOTIDE SEQUENCE</scope>
    <source>
        <strain evidence="2">Adult_tree_wgs_1</strain>
        <tissue evidence="2">Leaves</tissue>
    </source>
</reference>
<name>A0A834GPT4_RHOSS</name>
<gene>
    <name evidence="2" type="ORF">RHSIM_Rhsim07G0114700</name>
</gene>
<sequence length="112" mass="12847">MWAALFSLLLYYIAYEVKPSFIQEGEGGILGLFGSILSVSLASVLFHNSVSLALYFLYILLSNREMLCYAISVFWNWIHRRMVADLFRVIHSINWRWFVAPASSNRGALLPL</sequence>
<dbReference type="EMBL" id="WJXA01000007">
    <property type="protein sequence ID" value="KAF7137844.1"/>
    <property type="molecule type" value="Genomic_DNA"/>
</dbReference>
<keyword evidence="3" id="KW-1185">Reference proteome</keyword>
<dbReference type="OrthoDB" id="10436088at2759"/>
<keyword evidence="1" id="KW-0812">Transmembrane</keyword>
<evidence type="ECO:0000313" key="3">
    <source>
        <dbReference type="Proteomes" id="UP000626092"/>
    </source>
</evidence>